<proteinExistence type="predicted"/>
<reference evidence="1 2" key="1">
    <citation type="submission" date="2018-12" db="EMBL/GenBank/DDBJ databases">
        <title>Genomic taxonomy of the Vibrionaceae family.</title>
        <authorList>
            <person name="Gomez-Gil B."/>
            <person name="Enciso-Ibarra K."/>
        </authorList>
    </citation>
    <scope>NUCLEOTIDE SEQUENCE [LARGE SCALE GENOMIC DNA]</scope>
    <source>
        <strain evidence="1 2">CAIM 594</strain>
    </source>
</reference>
<dbReference type="AlphaFoldDB" id="A0A3R9FM65"/>
<evidence type="ECO:0000313" key="2">
    <source>
        <dbReference type="Proteomes" id="UP000269041"/>
    </source>
</evidence>
<protein>
    <submittedName>
        <fullName evidence="1">Flagellar protein FliT</fullName>
    </submittedName>
</protein>
<keyword evidence="1" id="KW-0282">Flagellum</keyword>
<evidence type="ECO:0000313" key="1">
    <source>
        <dbReference type="EMBL" id="RSD31245.1"/>
    </source>
</evidence>
<keyword evidence="2" id="KW-1185">Reference proteome</keyword>
<accession>A0A3R9FM65</accession>
<organism evidence="1 2">
    <name type="scientific">Vibrio pectenicida</name>
    <dbReference type="NCBI Taxonomy" id="62763"/>
    <lineage>
        <taxon>Bacteria</taxon>
        <taxon>Pseudomonadati</taxon>
        <taxon>Pseudomonadota</taxon>
        <taxon>Gammaproteobacteria</taxon>
        <taxon>Vibrionales</taxon>
        <taxon>Vibrionaceae</taxon>
        <taxon>Vibrio</taxon>
    </lineage>
</organism>
<name>A0A3R9FM65_9VIBR</name>
<sequence length="107" mass="12508">MHSVDDFLKKLALLSDVDLKITFKLAEIEINSEEILVLVDRREQILLTLISTINEHEELAQLSEWQDAITRTQLTVELMQKKTAELGSNLKKYRYGNKSLQQYKKFL</sequence>
<dbReference type="EMBL" id="RSFA01000037">
    <property type="protein sequence ID" value="RSD31245.1"/>
    <property type="molecule type" value="Genomic_DNA"/>
</dbReference>
<gene>
    <name evidence="1" type="ORF">EJA03_09610</name>
</gene>
<comment type="caution">
    <text evidence="1">The sequence shown here is derived from an EMBL/GenBank/DDBJ whole genome shotgun (WGS) entry which is preliminary data.</text>
</comment>
<keyword evidence="1" id="KW-0966">Cell projection</keyword>
<dbReference type="Proteomes" id="UP000269041">
    <property type="component" value="Unassembled WGS sequence"/>
</dbReference>
<dbReference type="RefSeq" id="WP_125321027.1">
    <property type="nucleotide sequence ID" value="NZ_AP024889.1"/>
</dbReference>
<keyword evidence="1" id="KW-0969">Cilium</keyword>
<dbReference type="OrthoDB" id="5905433at2"/>